<name>A0A2M6K8B3_9BACT</name>
<dbReference type="EMBL" id="PCWW01000069">
    <property type="protein sequence ID" value="PIR12872.1"/>
    <property type="molecule type" value="Genomic_DNA"/>
</dbReference>
<proteinExistence type="predicted"/>
<dbReference type="AlphaFoldDB" id="A0A2M6K8B3"/>
<feature type="region of interest" description="Disordered" evidence="1">
    <location>
        <begin position="24"/>
        <end position="47"/>
    </location>
</feature>
<sequence>MKENNDKLLKIFAGLITSEEEARITISQQAEGSDRGEEDSEMEPGGKIIEGVFDGENMIGPDGKQYSVPANYASKSKLVEGDILKLIITARGVFIYKQIGPIERLRQVGVLEKGSDGNFLVSAEGRKWRVLPASVTFFKGNAGDEVVLLIPKTGESQWAAVENIIRKKE</sequence>
<organism evidence="2 3">
    <name type="scientific">Candidatus Falkowbacteria bacterium CG11_big_fil_rev_8_21_14_0_20_39_10</name>
    <dbReference type="NCBI Taxonomy" id="1974570"/>
    <lineage>
        <taxon>Bacteria</taxon>
        <taxon>Candidatus Falkowiibacteriota</taxon>
    </lineage>
</organism>
<dbReference type="Proteomes" id="UP000230869">
    <property type="component" value="Unassembled WGS sequence"/>
</dbReference>
<evidence type="ECO:0008006" key="4">
    <source>
        <dbReference type="Google" id="ProtNLM"/>
    </source>
</evidence>
<evidence type="ECO:0000313" key="2">
    <source>
        <dbReference type="EMBL" id="PIR12872.1"/>
    </source>
</evidence>
<evidence type="ECO:0000256" key="1">
    <source>
        <dbReference type="SAM" id="MobiDB-lite"/>
    </source>
</evidence>
<gene>
    <name evidence="2" type="ORF">COV49_03965</name>
</gene>
<evidence type="ECO:0000313" key="3">
    <source>
        <dbReference type="Proteomes" id="UP000230869"/>
    </source>
</evidence>
<comment type="caution">
    <text evidence="2">The sequence shown here is derived from an EMBL/GenBank/DDBJ whole genome shotgun (WGS) entry which is preliminary data.</text>
</comment>
<accession>A0A2M6K8B3</accession>
<reference evidence="2 3" key="1">
    <citation type="submission" date="2017-09" db="EMBL/GenBank/DDBJ databases">
        <title>Depth-based differentiation of microbial function through sediment-hosted aquifers and enrichment of novel symbionts in the deep terrestrial subsurface.</title>
        <authorList>
            <person name="Probst A.J."/>
            <person name="Ladd B."/>
            <person name="Jarett J.K."/>
            <person name="Geller-Mcgrath D.E."/>
            <person name="Sieber C.M."/>
            <person name="Emerson J.B."/>
            <person name="Anantharaman K."/>
            <person name="Thomas B.C."/>
            <person name="Malmstrom R."/>
            <person name="Stieglmeier M."/>
            <person name="Klingl A."/>
            <person name="Woyke T."/>
            <person name="Ryan C.M."/>
            <person name="Banfield J.F."/>
        </authorList>
    </citation>
    <scope>NUCLEOTIDE SEQUENCE [LARGE SCALE GENOMIC DNA]</scope>
    <source>
        <strain evidence="2">CG11_big_fil_rev_8_21_14_0_20_39_10</strain>
    </source>
</reference>
<protein>
    <recommendedName>
        <fullName evidence="4">50S ribosomal protein L7/L12</fullName>
    </recommendedName>
</protein>